<name>A0AAW0EPK4_9TRYP</name>
<sequence length="596" mass="63679">MLHSLPSREDDLLDAVLDEFTAHPRIGLVAVLARVEGARVAESKVVRVGRRQAEQREELAAQLCVDWAAVIGAHAPASADDELVTRTAVYLEELAHTAERDGTAPLRAGAYSPSSSPPPPSSPAALAARALSPLTAALAHSACTDDDDDAARSLRCAYVHLLPSLASLLVPRSPRAASATASVMSLYAQHTVDGAVRDLLSPYTAAAVAPLERELRYHFSAGRSTAAAHEPQHFFAFLLDCFARQRSVAAALWSEAAAAAVTSPHGGSGGSSSAALHTLQSVGAVLLSATAAAVFQDGYGWHAASPLRHHREYVVVTVNAVLDFLAAAEGRLCSEALQVLARHLLADDVLHVYTAAACDVATAALHDGATRLWRRAFLMEGDRCASHPLYTRSLHLVRSLEAFQRRLQNSLLLVNGAWAGLVWRRTVVPALSVFLGEVEAQVPPVEGDATATASWDRVLSMQWCVASVQVVTAAAEDWLGMLRESTAAAPAHDALSQSEVVDGLTLFRDQLTRRAAEEARVLAKQLCTQGAVWLLHGAEDVLQRMEALPDGTAARYVVQDRLRSTLHGCLTRDARVELVSYATRSGLRRVAQLLTA</sequence>
<feature type="region of interest" description="Disordered" evidence="1">
    <location>
        <begin position="102"/>
        <end position="126"/>
    </location>
</feature>
<evidence type="ECO:0000313" key="3">
    <source>
        <dbReference type="Proteomes" id="UP001430356"/>
    </source>
</evidence>
<accession>A0AAW0EPK4</accession>
<keyword evidence="3" id="KW-1185">Reference proteome</keyword>
<comment type="caution">
    <text evidence="2">The sequence shown here is derived from an EMBL/GenBank/DDBJ whole genome shotgun (WGS) entry which is preliminary data.</text>
</comment>
<gene>
    <name evidence="2" type="ORF">NESM_000399700</name>
</gene>
<dbReference type="Proteomes" id="UP001430356">
    <property type="component" value="Unassembled WGS sequence"/>
</dbReference>
<evidence type="ECO:0000256" key="1">
    <source>
        <dbReference type="SAM" id="MobiDB-lite"/>
    </source>
</evidence>
<organism evidence="2 3">
    <name type="scientific">Novymonas esmeraldas</name>
    <dbReference type="NCBI Taxonomy" id="1808958"/>
    <lineage>
        <taxon>Eukaryota</taxon>
        <taxon>Discoba</taxon>
        <taxon>Euglenozoa</taxon>
        <taxon>Kinetoplastea</taxon>
        <taxon>Metakinetoplastina</taxon>
        <taxon>Trypanosomatida</taxon>
        <taxon>Trypanosomatidae</taxon>
        <taxon>Novymonas</taxon>
    </lineage>
</organism>
<evidence type="ECO:0000313" key="2">
    <source>
        <dbReference type="EMBL" id="KAK7194793.1"/>
    </source>
</evidence>
<reference evidence="2 3" key="1">
    <citation type="journal article" date="2021" name="MBio">
        <title>A New Model Trypanosomatid, Novymonas esmeraldas: Genomic Perception of Its 'Candidatus Pandoraea novymonadis' Endosymbiont.</title>
        <authorList>
            <person name="Zakharova A."/>
            <person name="Saura A."/>
            <person name="Butenko A."/>
            <person name="Podesvova L."/>
            <person name="Warmusova S."/>
            <person name="Kostygov A.Y."/>
            <person name="Nenarokova A."/>
            <person name="Lukes J."/>
            <person name="Opperdoes F.R."/>
            <person name="Yurchenko V."/>
        </authorList>
    </citation>
    <scope>NUCLEOTIDE SEQUENCE [LARGE SCALE GENOMIC DNA]</scope>
    <source>
        <strain evidence="2 3">E262AT.01</strain>
    </source>
</reference>
<dbReference type="EMBL" id="JAECZO010000042">
    <property type="protein sequence ID" value="KAK7194793.1"/>
    <property type="molecule type" value="Genomic_DNA"/>
</dbReference>
<dbReference type="AlphaFoldDB" id="A0AAW0EPK4"/>
<protein>
    <submittedName>
        <fullName evidence="2">Uncharacterized protein</fullName>
    </submittedName>
</protein>
<proteinExistence type="predicted"/>